<dbReference type="HOGENOM" id="CLU_1416376_0_0_1"/>
<evidence type="ECO:0000313" key="2">
    <source>
        <dbReference type="EMBL" id="EFP02615.1"/>
    </source>
</evidence>
<dbReference type="EMBL" id="DS268448">
    <property type="protein sequence ID" value="EFP02615.1"/>
    <property type="molecule type" value="Genomic_DNA"/>
</dbReference>
<dbReference type="InParanoid" id="E3MIM5"/>
<feature type="compositionally biased region" description="Basic residues" evidence="1">
    <location>
        <begin position="174"/>
        <end position="192"/>
    </location>
</feature>
<protein>
    <submittedName>
        <fullName evidence="2">Uncharacterized protein</fullName>
    </submittedName>
</protein>
<proteinExistence type="predicted"/>
<dbReference type="Proteomes" id="UP000008281">
    <property type="component" value="Unassembled WGS sequence"/>
</dbReference>
<gene>
    <name evidence="2" type="ORF">CRE_02403</name>
</gene>
<accession>E3MIM5</accession>
<keyword evidence="3" id="KW-1185">Reference proteome</keyword>
<name>E3MIM5_CAERE</name>
<evidence type="ECO:0000256" key="1">
    <source>
        <dbReference type="SAM" id="MobiDB-lite"/>
    </source>
</evidence>
<feature type="region of interest" description="Disordered" evidence="1">
    <location>
        <begin position="157"/>
        <end position="192"/>
    </location>
</feature>
<organism evidence="3">
    <name type="scientific">Caenorhabditis remanei</name>
    <name type="common">Caenorhabditis vulgaris</name>
    <dbReference type="NCBI Taxonomy" id="31234"/>
    <lineage>
        <taxon>Eukaryota</taxon>
        <taxon>Metazoa</taxon>
        <taxon>Ecdysozoa</taxon>
        <taxon>Nematoda</taxon>
        <taxon>Chromadorea</taxon>
        <taxon>Rhabditida</taxon>
        <taxon>Rhabditina</taxon>
        <taxon>Rhabditomorpha</taxon>
        <taxon>Rhabditoidea</taxon>
        <taxon>Rhabditidae</taxon>
        <taxon>Peloderinae</taxon>
        <taxon>Caenorhabditis</taxon>
    </lineage>
</organism>
<dbReference type="AlphaFoldDB" id="E3MIM5"/>
<sequence length="192" mass="21631">MERGREQQPPQPPPPPPFEFQILNQLQLILQRQDQIGNLLAQQGNRIHEMQNQMNQITNQLGNVQQFNWWAQGAINLLLPQEAIAPPEVVNVIANGNQNGNGNDPANGAIGGHGEMMQPQPQVENGNGPEQFVQQVPIGGNENPDVPVAREIPEIPEGARPARALNIPVLRDQRRNRRHHQLPRHHHNHRRN</sequence>
<reference evidence="2" key="1">
    <citation type="submission" date="2007-07" db="EMBL/GenBank/DDBJ databases">
        <title>PCAP assembly of the Caenorhabditis remanei genome.</title>
        <authorList>
            <consortium name="The Caenorhabditis remanei Sequencing Consortium"/>
            <person name="Wilson R.K."/>
        </authorList>
    </citation>
    <scope>NUCLEOTIDE SEQUENCE [LARGE SCALE GENOMIC DNA]</scope>
    <source>
        <strain evidence="2">PB4641</strain>
    </source>
</reference>
<evidence type="ECO:0000313" key="3">
    <source>
        <dbReference type="Proteomes" id="UP000008281"/>
    </source>
</evidence>